<evidence type="ECO:0000256" key="6">
    <source>
        <dbReference type="SAM" id="MobiDB-lite"/>
    </source>
</evidence>
<evidence type="ECO:0000256" key="4">
    <source>
        <dbReference type="ARBA" id="ARBA00022989"/>
    </source>
</evidence>
<dbReference type="PANTHER" id="PTHR13317">
    <property type="entry name" value="TRANSMEMBRANE ANTERIOR POSTERIOR TRANSFORMATION PROTEIN 1 HOMOLOG"/>
    <property type="match status" value="1"/>
</dbReference>
<dbReference type="AlphaFoldDB" id="A0AAQ3WG16"/>
<dbReference type="InterPro" id="IPR008010">
    <property type="entry name" value="Tatp1"/>
</dbReference>
<feature type="transmembrane region" description="Helical" evidence="7">
    <location>
        <begin position="603"/>
        <end position="632"/>
    </location>
</feature>
<dbReference type="Pfam" id="PF05346">
    <property type="entry name" value="DUF747"/>
    <property type="match status" value="1"/>
</dbReference>
<evidence type="ECO:0000256" key="3">
    <source>
        <dbReference type="ARBA" id="ARBA00022692"/>
    </source>
</evidence>
<evidence type="ECO:0000313" key="8">
    <source>
        <dbReference type="EMBL" id="WVZ60280.1"/>
    </source>
</evidence>
<feature type="transmembrane region" description="Helical" evidence="7">
    <location>
        <begin position="422"/>
        <end position="440"/>
    </location>
</feature>
<comment type="similarity">
    <text evidence="2">Belongs to the TAPT1 family.</text>
</comment>
<dbReference type="EMBL" id="CP144746">
    <property type="protein sequence ID" value="WVZ60280.1"/>
    <property type="molecule type" value="Genomic_DNA"/>
</dbReference>
<evidence type="ECO:0000256" key="2">
    <source>
        <dbReference type="ARBA" id="ARBA00008803"/>
    </source>
</evidence>
<keyword evidence="5 7" id="KW-0472">Membrane</keyword>
<dbReference type="GO" id="GO:0005789">
    <property type="term" value="C:endoplasmic reticulum membrane"/>
    <property type="evidence" value="ECO:0007669"/>
    <property type="project" value="TreeGrafter"/>
</dbReference>
<keyword evidence="3 7" id="KW-0812">Transmembrane</keyword>
<protein>
    <recommendedName>
        <fullName evidence="10">Protein POLLEN DEFECTIVE IN GUIDANCE 1</fullName>
    </recommendedName>
</protein>
<keyword evidence="4 7" id="KW-1133">Transmembrane helix</keyword>
<feature type="transmembrane region" description="Helical" evidence="7">
    <location>
        <begin position="318"/>
        <end position="345"/>
    </location>
</feature>
<keyword evidence="9" id="KW-1185">Reference proteome</keyword>
<feature type="transmembrane region" description="Helical" evidence="7">
    <location>
        <begin position="511"/>
        <end position="529"/>
    </location>
</feature>
<gene>
    <name evidence="8" type="ORF">U9M48_010327</name>
</gene>
<proteinExistence type="inferred from homology"/>
<dbReference type="Proteomes" id="UP001341281">
    <property type="component" value="Chromosome 02"/>
</dbReference>
<evidence type="ECO:0000313" key="9">
    <source>
        <dbReference type="Proteomes" id="UP001341281"/>
    </source>
</evidence>
<feature type="transmembrane region" description="Helical" evidence="7">
    <location>
        <begin position="286"/>
        <end position="306"/>
    </location>
</feature>
<sequence>MSLRSGGRQLSFELLAGDLTADDADDISPRSLPDTTSDGQRRRRRRSKRKRGFRSPTIEEAASEGEQPRGKGGGDAAPAFVVSDLRSTVGTVCESSDAERSAASCVTYVGVELRQRSVSTGGRALAAYAEDGTSSCGSSTRESAAAAAAAVADVAAAAWRPEANGGVKKKLEKEESLDWEKYMKENSSILGEVERLDNSPFRYFLGELYGGNSLRSTIAVGNEKKRQRVYNTMFHVPWRCERLIVAGFFVCLDSFLSLLTIMPARIVVTIWRVLRTRWVFSSTVNLMQYVLVFFNCTSTLLVEPVLGKFRRPNAADLSDYGCFVVLALGVASLQMIDISLIYHVIRGQSTIKLYVVYNVLEIFDKLCQSFGEDVLQVLFNSAEGLSACTTDNVTFELMRFLLDEAIAVVAFDILFCKSHQSSSFFGVILVHSFVLLAHGITLSACIIAHNNALLALLVSNNFAEIKSNVFKRVSKENLHNLVYYDIIERFHITAFLVFVLAQNIVEAEGPWFGSFLINASLVFLCEVLIDAIKHSFLAKFNEIKPAAYSEFLEDLCKQILNDKSDDRQKDLTFIPLAPACVVIRVLAPVYATLLPAGPFIWRIFWILLWSVLTYFMLAIFKILVGLILRCLANWYVNLRLKRKQHVD</sequence>
<feature type="region of interest" description="Disordered" evidence="6">
    <location>
        <begin position="22"/>
        <end position="78"/>
    </location>
</feature>
<feature type="transmembrane region" description="Helical" evidence="7">
    <location>
        <begin position="571"/>
        <end position="591"/>
    </location>
</feature>
<evidence type="ECO:0000256" key="5">
    <source>
        <dbReference type="ARBA" id="ARBA00023136"/>
    </source>
</evidence>
<dbReference type="PANTHER" id="PTHR13317:SF4">
    <property type="entry name" value="TRANSMEMBRANE ANTERIOR POSTERIOR TRANSFORMATION PROTEIN 1 HOMOLOG"/>
    <property type="match status" value="1"/>
</dbReference>
<comment type="subcellular location">
    <subcellularLocation>
        <location evidence="1">Membrane</location>
        <topology evidence="1">Multi-pass membrane protein</topology>
    </subcellularLocation>
</comment>
<evidence type="ECO:0000256" key="1">
    <source>
        <dbReference type="ARBA" id="ARBA00004141"/>
    </source>
</evidence>
<name>A0AAQ3WG16_PASNO</name>
<evidence type="ECO:0000256" key="7">
    <source>
        <dbReference type="SAM" id="Phobius"/>
    </source>
</evidence>
<organism evidence="8 9">
    <name type="scientific">Paspalum notatum var. saurae</name>
    <dbReference type="NCBI Taxonomy" id="547442"/>
    <lineage>
        <taxon>Eukaryota</taxon>
        <taxon>Viridiplantae</taxon>
        <taxon>Streptophyta</taxon>
        <taxon>Embryophyta</taxon>
        <taxon>Tracheophyta</taxon>
        <taxon>Spermatophyta</taxon>
        <taxon>Magnoliopsida</taxon>
        <taxon>Liliopsida</taxon>
        <taxon>Poales</taxon>
        <taxon>Poaceae</taxon>
        <taxon>PACMAD clade</taxon>
        <taxon>Panicoideae</taxon>
        <taxon>Andropogonodae</taxon>
        <taxon>Paspaleae</taxon>
        <taxon>Paspalinae</taxon>
        <taxon>Paspalum</taxon>
    </lineage>
</organism>
<accession>A0AAQ3WG16</accession>
<feature type="transmembrane region" description="Helical" evidence="7">
    <location>
        <begin position="243"/>
        <end position="266"/>
    </location>
</feature>
<evidence type="ECO:0008006" key="10">
    <source>
        <dbReference type="Google" id="ProtNLM"/>
    </source>
</evidence>
<reference evidence="8 9" key="1">
    <citation type="submission" date="2024-02" db="EMBL/GenBank/DDBJ databases">
        <title>High-quality chromosome-scale genome assembly of Pensacola bahiagrass (Paspalum notatum Flugge var. saurae).</title>
        <authorList>
            <person name="Vega J.M."/>
            <person name="Podio M."/>
            <person name="Orjuela J."/>
            <person name="Siena L.A."/>
            <person name="Pessino S.C."/>
            <person name="Combes M.C."/>
            <person name="Mariac C."/>
            <person name="Albertini E."/>
            <person name="Pupilli F."/>
            <person name="Ortiz J.P.A."/>
            <person name="Leblanc O."/>
        </authorList>
    </citation>
    <scope>NUCLEOTIDE SEQUENCE [LARGE SCALE GENOMIC DNA]</scope>
    <source>
        <strain evidence="8">R1</strain>
        <tissue evidence="8">Leaf</tissue>
    </source>
</reference>
<feature type="compositionally biased region" description="Basic residues" evidence="6">
    <location>
        <begin position="41"/>
        <end position="53"/>
    </location>
</feature>